<comment type="caution">
    <text evidence="1">The sequence shown here is derived from an EMBL/GenBank/DDBJ whole genome shotgun (WGS) entry which is preliminary data.</text>
</comment>
<name>A0ABQ2Z1H1_9ACTN</name>
<keyword evidence="2" id="KW-1185">Reference proteome</keyword>
<evidence type="ECO:0008006" key="3">
    <source>
        <dbReference type="Google" id="ProtNLM"/>
    </source>
</evidence>
<dbReference type="Proteomes" id="UP000659223">
    <property type="component" value="Unassembled WGS sequence"/>
</dbReference>
<accession>A0ABQ2Z1H1</accession>
<protein>
    <recommendedName>
        <fullName evidence="3">Apea-like HEPN domain-containing protein</fullName>
    </recommendedName>
</protein>
<proteinExistence type="predicted"/>
<evidence type="ECO:0000313" key="1">
    <source>
        <dbReference type="EMBL" id="GGY00092.1"/>
    </source>
</evidence>
<organism evidence="1 2">
    <name type="scientific">Streptomyces hiroshimensis</name>
    <dbReference type="NCBI Taxonomy" id="66424"/>
    <lineage>
        <taxon>Bacteria</taxon>
        <taxon>Bacillati</taxon>
        <taxon>Actinomycetota</taxon>
        <taxon>Actinomycetes</taxon>
        <taxon>Kitasatosporales</taxon>
        <taxon>Streptomycetaceae</taxon>
        <taxon>Streptomyces</taxon>
    </lineage>
</organism>
<evidence type="ECO:0000313" key="2">
    <source>
        <dbReference type="Proteomes" id="UP000659223"/>
    </source>
</evidence>
<gene>
    <name evidence="1" type="ORF">GCM10010324_53350</name>
</gene>
<reference evidence="2" key="1">
    <citation type="journal article" date="2019" name="Int. J. Syst. Evol. Microbiol.">
        <title>The Global Catalogue of Microorganisms (GCM) 10K type strain sequencing project: providing services to taxonomists for standard genome sequencing and annotation.</title>
        <authorList>
            <consortium name="The Broad Institute Genomics Platform"/>
            <consortium name="The Broad Institute Genome Sequencing Center for Infectious Disease"/>
            <person name="Wu L."/>
            <person name="Ma J."/>
        </authorList>
    </citation>
    <scope>NUCLEOTIDE SEQUENCE [LARGE SCALE GENOMIC DNA]</scope>
    <source>
        <strain evidence="2">JCM 4586</strain>
    </source>
</reference>
<sequence length="512" mass="55257">MAIRRIFGDGFVDWVLAVDGQPTRTPEQLSVATLVHRASQGVVPEGAPVPAYLRISHLGMINPDTGKTLLNELRLASGGTELVLPEPPDDNVLAALHVWAAENFGGLLLGEGGFSLGWGGQARERMTRAIAEDPALPFTIESAPTDGLLHVTSAGSAGGLQLAMLGPGIVAAAFRRASARCAATPELDDLLTDLPAALNTARALYAGKAVQTLGLAGLSGVLLPEGKPELTAPWGRVRIALETDNRLVDSLRDLTSMSLPDGSQLVSRGTGDLTVETTVPWVSEFAQQPAESEFPSAISSSSYSHLERRVQDVRLAFALAMDNPHLPPLLPTWAKIDNPIADVTGYTMTEIARLRQRTPTRLSVEQAEEWERWIAVLDGLALENLGHASQRLLRAITERQDPVDALVDAVIVWESIFGTHSEITFRVCASLARLLCHTLEERLVFMKKAKGVYTMRSKIVHGASDVKMEKISESRDVAVQVAIAALRAVLQERPDLLAFADSGKRSEHIMLE</sequence>
<dbReference type="EMBL" id="BMUT01000012">
    <property type="protein sequence ID" value="GGY00092.1"/>
    <property type="molecule type" value="Genomic_DNA"/>
</dbReference>